<reference evidence="2 3" key="1">
    <citation type="submission" date="2019-05" db="EMBL/GenBank/DDBJ databases">
        <title>Another draft genome of Portunus trituberculatus and its Hox gene families provides insights of decapod evolution.</title>
        <authorList>
            <person name="Jeong J.-H."/>
            <person name="Song I."/>
            <person name="Kim S."/>
            <person name="Choi T."/>
            <person name="Kim D."/>
            <person name="Ryu S."/>
            <person name="Kim W."/>
        </authorList>
    </citation>
    <scope>NUCLEOTIDE SEQUENCE [LARGE SCALE GENOMIC DNA]</scope>
    <source>
        <tissue evidence="2">Muscle</tissue>
    </source>
</reference>
<sequence>MYLASTQRAAGQAGRHAGSGETWLGLAGAGGGPSSDLSPQLFIIPSSARRPGVTESHPHITTARNRREEAIISDNKR</sequence>
<evidence type="ECO:0000313" key="3">
    <source>
        <dbReference type="Proteomes" id="UP000324222"/>
    </source>
</evidence>
<accession>A0A5B7FK53</accession>
<gene>
    <name evidence="2" type="ORF">E2C01_040572</name>
</gene>
<dbReference type="AlphaFoldDB" id="A0A5B7FK53"/>
<evidence type="ECO:0000256" key="1">
    <source>
        <dbReference type="SAM" id="MobiDB-lite"/>
    </source>
</evidence>
<feature type="region of interest" description="Disordered" evidence="1">
    <location>
        <begin position="1"/>
        <end position="77"/>
    </location>
</feature>
<comment type="caution">
    <text evidence="2">The sequence shown here is derived from an EMBL/GenBank/DDBJ whole genome shotgun (WGS) entry which is preliminary data.</text>
</comment>
<dbReference type="EMBL" id="VSRR010007411">
    <property type="protein sequence ID" value="MPC46842.1"/>
    <property type="molecule type" value="Genomic_DNA"/>
</dbReference>
<proteinExistence type="predicted"/>
<protein>
    <submittedName>
        <fullName evidence="2">Uncharacterized protein</fullName>
    </submittedName>
</protein>
<keyword evidence="3" id="KW-1185">Reference proteome</keyword>
<organism evidence="2 3">
    <name type="scientific">Portunus trituberculatus</name>
    <name type="common">Swimming crab</name>
    <name type="synonym">Neptunus trituberculatus</name>
    <dbReference type="NCBI Taxonomy" id="210409"/>
    <lineage>
        <taxon>Eukaryota</taxon>
        <taxon>Metazoa</taxon>
        <taxon>Ecdysozoa</taxon>
        <taxon>Arthropoda</taxon>
        <taxon>Crustacea</taxon>
        <taxon>Multicrustacea</taxon>
        <taxon>Malacostraca</taxon>
        <taxon>Eumalacostraca</taxon>
        <taxon>Eucarida</taxon>
        <taxon>Decapoda</taxon>
        <taxon>Pleocyemata</taxon>
        <taxon>Brachyura</taxon>
        <taxon>Eubrachyura</taxon>
        <taxon>Portunoidea</taxon>
        <taxon>Portunidae</taxon>
        <taxon>Portuninae</taxon>
        <taxon>Portunus</taxon>
    </lineage>
</organism>
<dbReference type="Proteomes" id="UP000324222">
    <property type="component" value="Unassembled WGS sequence"/>
</dbReference>
<name>A0A5B7FK53_PORTR</name>
<evidence type="ECO:0000313" key="2">
    <source>
        <dbReference type="EMBL" id="MPC46842.1"/>
    </source>
</evidence>
<feature type="compositionally biased region" description="Basic and acidic residues" evidence="1">
    <location>
        <begin position="65"/>
        <end position="77"/>
    </location>
</feature>
<feature type="compositionally biased region" description="Low complexity" evidence="1">
    <location>
        <begin position="7"/>
        <end position="26"/>
    </location>
</feature>